<evidence type="ECO:0000256" key="5">
    <source>
        <dbReference type="ARBA" id="ARBA00022801"/>
    </source>
</evidence>
<dbReference type="Gene3D" id="2.60.40.10">
    <property type="entry name" value="Immunoglobulins"/>
    <property type="match status" value="1"/>
</dbReference>
<accession>A0A8K0SST7</accession>
<name>A0A8K0SST7_9HYPO</name>
<dbReference type="SUPFAM" id="SSF49785">
    <property type="entry name" value="Galactose-binding domain-like"/>
    <property type="match status" value="1"/>
</dbReference>
<keyword evidence="17" id="KW-1185">Reference proteome</keyword>
<evidence type="ECO:0000313" key="16">
    <source>
        <dbReference type="EMBL" id="KAH7313930.1"/>
    </source>
</evidence>
<dbReference type="SUPFAM" id="SSF49303">
    <property type="entry name" value="beta-Galactosidase/glucuronidase domain"/>
    <property type="match status" value="1"/>
</dbReference>
<dbReference type="InterPro" id="IPR006102">
    <property type="entry name" value="Ig-like_GH2"/>
</dbReference>
<keyword evidence="5 16" id="KW-0378">Hydrolase</keyword>
<dbReference type="InterPro" id="IPR036156">
    <property type="entry name" value="Beta-gal/glucu_dom_sf"/>
</dbReference>
<dbReference type="Gene3D" id="2.60.120.260">
    <property type="entry name" value="Galactose-binding domain-like"/>
    <property type="match status" value="1"/>
</dbReference>
<protein>
    <recommendedName>
        <fullName evidence="10">Beta-mannosidase B</fullName>
        <ecNumber evidence="3">3.2.1.25</ecNumber>
    </recommendedName>
    <alternativeName>
        <fullName evidence="11">Mannanase B</fullName>
    </alternativeName>
</protein>
<evidence type="ECO:0000256" key="9">
    <source>
        <dbReference type="ARBA" id="ARBA00038429"/>
    </source>
</evidence>
<dbReference type="AlphaFoldDB" id="A0A8K0SST7"/>
<feature type="domain" description="Mannosidase Ig/CBM-like" evidence="14">
    <location>
        <begin position="674"/>
        <end position="774"/>
    </location>
</feature>
<dbReference type="InterPro" id="IPR008979">
    <property type="entry name" value="Galactose-bd-like_sf"/>
</dbReference>
<dbReference type="InterPro" id="IPR006103">
    <property type="entry name" value="Glyco_hydro_2_cat"/>
</dbReference>
<organism evidence="16 17">
    <name type="scientific">Stachybotrys elegans</name>
    <dbReference type="NCBI Taxonomy" id="80388"/>
    <lineage>
        <taxon>Eukaryota</taxon>
        <taxon>Fungi</taxon>
        <taxon>Dikarya</taxon>
        <taxon>Ascomycota</taxon>
        <taxon>Pezizomycotina</taxon>
        <taxon>Sordariomycetes</taxon>
        <taxon>Hypocreomycetidae</taxon>
        <taxon>Hypocreales</taxon>
        <taxon>Stachybotryaceae</taxon>
        <taxon>Stachybotrys</taxon>
    </lineage>
</organism>
<evidence type="ECO:0000259" key="14">
    <source>
        <dbReference type="Pfam" id="PF17786"/>
    </source>
</evidence>
<proteinExistence type="inferred from homology"/>
<keyword evidence="8" id="KW-0624">Polysaccharide degradation</keyword>
<dbReference type="GO" id="GO:0004567">
    <property type="term" value="F:beta-mannosidase activity"/>
    <property type="evidence" value="ECO:0007669"/>
    <property type="project" value="UniProtKB-EC"/>
</dbReference>
<evidence type="ECO:0000256" key="10">
    <source>
        <dbReference type="ARBA" id="ARBA00041069"/>
    </source>
</evidence>
<comment type="catalytic activity">
    <reaction evidence="1">
        <text>Hydrolysis of terminal, non-reducing beta-D-mannose residues in beta-D-mannosides.</text>
        <dbReference type="EC" id="3.2.1.25"/>
    </reaction>
</comment>
<dbReference type="InterPro" id="IPR050887">
    <property type="entry name" value="Beta-mannosidase_GH2"/>
</dbReference>
<comment type="caution">
    <text evidence="16">The sequence shown here is derived from an EMBL/GenBank/DDBJ whole genome shotgun (WGS) entry which is preliminary data.</text>
</comment>
<evidence type="ECO:0000256" key="11">
    <source>
        <dbReference type="ARBA" id="ARBA00041614"/>
    </source>
</evidence>
<reference evidence="16" key="1">
    <citation type="journal article" date="2021" name="Nat. Commun.">
        <title>Genetic determinants of endophytism in the Arabidopsis root mycobiome.</title>
        <authorList>
            <person name="Mesny F."/>
            <person name="Miyauchi S."/>
            <person name="Thiergart T."/>
            <person name="Pickel B."/>
            <person name="Atanasova L."/>
            <person name="Karlsson M."/>
            <person name="Huettel B."/>
            <person name="Barry K.W."/>
            <person name="Haridas S."/>
            <person name="Chen C."/>
            <person name="Bauer D."/>
            <person name="Andreopoulos W."/>
            <person name="Pangilinan J."/>
            <person name="LaButti K."/>
            <person name="Riley R."/>
            <person name="Lipzen A."/>
            <person name="Clum A."/>
            <person name="Drula E."/>
            <person name="Henrissat B."/>
            <person name="Kohler A."/>
            <person name="Grigoriev I.V."/>
            <person name="Martin F.M."/>
            <person name="Hacquard S."/>
        </authorList>
    </citation>
    <scope>NUCLEOTIDE SEQUENCE</scope>
    <source>
        <strain evidence="16">MPI-CAGE-CH-0235</strain>
    </source>
</reference>
<keyword evidence="4" id="KW-0732">Signal</keyword>
<evidence type="ECO:0000256" key="7">
    <source>
        <dbReference type="ARBA" id="ARBA00023295"/>
    </source>
</evidence>
<dbReference type="InterPro" id="IPR041447">
    <property type="entry name" value="Mannosidase_ig"/>
</dbReference>
<evidence type="ECO:0000256" key="1">
    <source>
        <dbReference type="ARBA" id="ARBA00000829"/>
    </source>
</evidence>
<dbReference type="Gene3D" id="3.20.20.80">
    <property type="entry name" value="Glycosidases"/>
    <property type="match status" value="1"/>
</dbReference>
<keyword evidence="7" id="KW-0326">Glycosidase</keyword>
<evidence type="ECO:0000256" key="2">
    <source>
        <dbReference type="ARBA" id="ARBA00004740"/>
    </source>
</evidence>
<evidence type="ECO:0000313" key="17">
    <source>
        <dbReference type="Proteomes" id="UP000813444"/>
    </source>
</evidence>
<dbReference type="EMBL" id="JAGPNK010000009">
    <property type="protein sequence ID" value="KAH7313930.1"/>
    <property type="molecule type" value="Genomic_DNA"/>
</dbReference>
<dbReference type="InterPro" id="IPR013783">
    <property type="entry name" value="Ig-like_fold"/>
</dbReference>
<evidence type="ECO:0000256" key="8">
    <source>
        <dbReference type="ARBA" id="ARBA00023326"/>
    </source>
</evidence>
<gene>
    <name evidence="16" type="ORF">B0I35DRAFT_469737</name>
</gene>
<feature type="domain" description="Glycoside hydrolase family 2 catalytic" evidence="13">
    <location>
        <begin position="372"/>
        <end position="442"/>
    </location>
</feature>
<dbReference type="EC" id="3.2.1.25" evidence="3"/>
<evidence type="ECO:0000259" key="12">
    <source>
        <dbReference type="Pfam" id="PF00703"/>
    </source>
</evidence>
<dbReference type="GO" id="GO:0006516">
    <property type="term" value="P:glycoprotein catabolic process"/>
    <property type="evidence" value="ECO:0007669"/>
    <property type="project" value="TreeGrafter"/>
</dbReference>
<evidence type="ECO:0000256" key="4">
    <source>
        <dbReference type="ARBA" id="ARBA00022729"/>
    </source>
</evidence>
<dbReference type="PANTHER" id="PTHR43730">
    <property type="entry name" value="BETA-MANNOSIDASE"/>
    <property type="match status" value="1"/>
</dbReference>
<dbReference type="OrthoDB" id="2866996at2759"/>
<dbReference type="Pfam" id="PF17786">
    <property type="entry name" value="Mannosidase_ig"/>
    <property type="match status" value="1"/>
</dbReference>
<comment type="similarity">
    <text evidence="9">Belongs to the glycosyl hydrolase 2 family. Beta-mannosidase B subfamily.</text>
</comment>
<dbReference type="InterPro" id="IPR054593">
    <property type="entry name" value="Beta-mannosidase-like_N2"/>
</dbReference>
<dbReference type="GO" id="GO:0000272">
    <property type="term" value="P:polysaccharide catabolic process"/>
    <property type="evidence" value="ECO:0007669"/>
    <property type="project" value="UniProtKB-KW"/>
</dbReference>
<dbReference type="Proteomes" id="UP000813444">
    <property type="component" value="Unassembled WGS sequence"/>
</dbReference>
<sequence length="855" mass="98686">MHRCRHDLSKGWRLRQCDQPQDWLPARRLPTQVHLDLLENKRIPNPFLDLNELAVRWVGEKSWVYQLRFKRPMTDHENGASTSDLILKGLDTFARVVLNGVEILKADNMFLAHRIDVTGHLRDDNELEIIFDSTVLRGRQLLEQHSHEHTFYVRQTEASRVPVRSAQYNWGWDWGPITLTMGPWKPIYIEQFVSRIDDIWVQYELSEDFTTVSGTIFVLTRGKYTSTVDVIMCLDGNTCFEVECPTNPDGLAQAQFTVESPQLWNPAGYGKQTLYTVKAAILSLDSIEKKIGFRRAELVQKADDLGRSFFFRINGVDIFCGGSCWIPADSFLSQMTTSRYYDWMKLMIEGRQNMIRIWGGGIYEDDALFNACDELGILVWQDFGFACASYPTYPSFLESVEEEARQNIRRLRNHPSLVIWAGNNEDYQVQERYKLEYNYEDKDPQSWLKSTFPARYTYEYLLPKIVKEEDPSAIYHPSSPWGDGKHTADPTVGDKHQWDLWHGGMNRYQEAPILSARFISEFGMEAYPHLETIQNMILDPEQRHPGSMMMDFRNKAFDHERRMITYIAENFKIKYDLASFTHLTQIVQSDTMKYAYESWRRDWHARRCGGVLVWQLNDCWPTTSWAIVDYHLVKKPAFYAISKALQPVAVGISRPYHSWTAGHADPTAPFRDNKFDLWIANSRLEELEVDVTVRFISIGTGKDVVGSRHIKVNVQANDITEVYNKHDGPPLDPQIDQKKPFDPRKYDAYVIHATVSSNGDTISSNTCWPQPIKYLDFGSRIVRFKMVSDTQIAMTSDRPIKGLVFEEKKGMKLSHNGFDLVPGEQPVVDVMGISLDSLRYTFVGAPEGSIRVSLS</sequence>
<dbReference type="Pfam" id="PF22666">
    <property type="entry name" value="Glyco_hydro_2_N2"/>
    <property type="match status" value="1"/>
</dbReference>
<evidence type="ECO:0000256" key="6">
    <source>
        <dbReference type="ARBA" id="ARBA00023277"/>
    </source>
</evidence>
<evidence type="ECO:0000256" key="3">
    <source>
        <dbReference type="ARBA" id="ARBA00012754"/>
    </source>
</evidence>
<dbReference type="PANTHER" id="PTHR43730:SF1">
    <property type="entry name" value="BETA-MANNOSIDASE"/>
    <property type="match status" value="1"/>
</dbReference>
<dbReference type="InterPro" id="IPR017853">
    <property type="entry name" value="GH"/>
</dbReference>
<feature type="domain" description="Glycoside hydrolase family 2 immunoglobulin-like beta-sandwich" evidence="12">
    <location>
        <begin position="195"/>
        <end position="294"/>
    </location>
</feature>
<dbReference type="SUPFAM" id="SSF51445">
    <property type="entry name" value="(Trans)glycosidases"/>
    <property type="match status" value="1"/>
</dbReference>
<dbReference type="FunFam" id="3.20.20.80:FF:000050">
    <property type="entry name" value="Beta-mannosidase B"/>
    <property type="match status" value="1"/>
</dbReference>
<feature type="domain" description="Beta-mannosidase-like galactose-binding" evidence="15">
    <location>
        <begin position="12"/>
        <end position="185"/>
    </location>
</feature>
<dbReference type="Pfam" id="PF00703">
    <property type="entry name" value="Glyco_hydro_2"/>
    <property type="match status" value="1"/>
</dbReference>
<dbReference type="Pfam" id="PF02836">
    <property type="entry name" value="Glyco_hydro_2_C"/>
    <property type="match status" value="1"/>
</dbReference>
<keyword evidence="6" id="KW-0119">Carbohydrate metabolism</keyword>
<comment type="pathway">
    <text evidence="2">Glycan metabolism; N-glycan degradation.</text>
</comment>
<evidence type="ECO:0000259" key="13">
    <source>
        <dbReference type="Pfam" id="PF02836"/>
    </source>
</evidence>
<evidence type="ECO:0000259" key="15">
    <source>
        <dbReference type="Pfam" id="PF22666"/>
    </source>
</evidence>